<keyword evidence="8 13" id="KW-0812">Transmembrane</keyword>
<dbReference type="KEGG" id="cfem:HCR03_10055"/>
<evidence type="ECO:0000313" key="14">
    <source>
        <dbReference type="EMBL" id="MVB12559.1"/>
    </source>
</evidence>
<dbReference type="AlphaFoldDB" id="A0A6N8I3M6"/>
<keyword evidence="6" id="KW-0050">Antiport</keyword>
<evidence type="ECO:0000256" key="4">
    <source>
        <dbReference type="ARBA" id="ARBA00020268"/>
    </source>
</evidence>
<dbReference type="InterPro" id="IPR048279">
    <property type="entry name" value="MdtK-like"/>
</dbReference>
<dbReference type="GO" id="GO:0006811">
    <property type="term" value="P:monoatomic ion transport"/>
    <property type="evidence" value="ECO:0007669"/>
    <property type="project" value="UniProtKB-KW"/>
</dbReference>
<evidence type="ECO:0000256" key="9">
    <source>
        <dbReference type="ARBA" id="ARBA00022989"/>
    </source>
</evidence>
<feature type="transmembrane region" description="Helical" evidence="13">
    <location>
        <begin position="328"/>
        <end position="348"/>
    </location>
</feature>
<accession>A0A7G8T689</accession>
<keyword evidence="5" id="KW-0813">Transport</keyword>
<protein>
    <recommendedName>
        <fullName evidence="4">Probable multidrug resistance protein NorM</fullName>
    </recommendedName>
    <alternativeName>
        <fullName evidence="12">Multidrug-efflux transporter</fullName>
    </alternativeName>
</protein>
<keyword evidence="7" id="KW-1003">Cell membrane</keyword>
<reference evidence="14 16" key="1">
    <citation type="submission" date="2019-09" db="EMBL/GenBank/DDBJ databases">
        <title>Genome sequence of Clostridium sp. EA1.</title>
        <authorList>
            <person name="Poehlein A."/>
            <person name="Bengelsdorf F.R."/>
            <person name="Daniel R."/>
        </authorList>
    </citation>
    <scope>NUCLEOTIDE SEQUENCE [LARGE SCALE GENOMIC DNA]</scope>
    <source>
        <strain evidence="14 16">EA1</strain>
    </source>
</reference>
<evidence type="ECO:0000313" key="16">
    <source>
        <dbReference type="Proteomes" id="UP000469440"/>
    </source>
</evidence>
<dbReference type="CDD" id="cd13137">
    <property type="entry name" value="MATE_NorM_like"/>
    <property type="match status" value="1"/>
</dbReference>
<evidence type="ECO:0000256" key="7">
    <source>
        <dbReference type="ARBA" id="ARBA00022475"/>
    </source>
</evidence>
<reference evidence="15 17" key="2">
    <citation type="submission" date="2020-08" db="EMBL/GenBank/DDBJ databases">
        <title>The isolate Caproiciproducens sp. 7D4C2 produces n-caproate at mildly acidic conditions from hexoses: genome and rBOX comparison with related strains and chain-elongating bacteria.</title>
        <authorList>
            <person name="Esquivel-Elizondo S."/>
            <person name="Bagci C."/>
            <person name="Temovska M."/>
            <person name="Jeon B.S."/>
            <person name="Bessarab I."/>
            <person name="Williams R.B.H."/>
            <person name="Huson D.H."/>
            <person name="Angenent L.T."/>
        </authorList>
    </citation>
    <scope>NUCLEOTIDE SEQUENCE [LARGE SCALE GENOMIC DNA]</scope>
    <source>
        <strain evidence="15 17">7D4C2</strain>
    </source>
</reference>
<feature type="transmembrane region" description="Helical" evidence="13">
    <location>
        <begin position="136"/>
        <end position="161"/>
    </location>
</feature>
<organism evidence="14 16">
    <name type="scientific">Caproicibacter fermentans</name>
    <dbReference type="NCBI Taxonomy" id="2576756"/>
    <lineage>
        <taxon>Bacteria</taxon>
        <taxon>Bacillati</taxon>
        <taxon>Bacillota</taxon>
        <taxon>Clostridia</taxon>
        <taxon>Eubacteriales</taxon>
        <taxon>Acutalibacteraceae</taxon>
        <taxon>Caproicibacter</taxon>
    </lineage>
</organism>
<dbReference type="Proteomes" id="UP000515909">
    <property type="component" value="Chromosome"/>
</dbReference>
<feature type="transmembrane region" description="Helical" evidence="13">
    <location>
        <begin position="398"/>
        <end position="422"/>
    </location>
</feature>
<gene>
    <name evidence="14" type="primary">yeeO_2</name>
    <name evidence="14" type="ORF">CAFE_33000</name>
    <name evidence="15" type="ORF">HCR03_10055</name>
</gene>
<accession>A0A6N8I3M6</accession>
<dbReference type="InterPro" id="IPR050222">
    <property type="entry name" value="MATE_MdtK"/>
</dbReference>
<dbReference type="GO" id="GO:0005886">
    <property type="term" value="C:plasma membrane"/>
    <property type="evidence" value="ECO:0007669"/>
    <property type="project" value="UniProtKB-SubCell"/>
</dbReference>
<keyword evidence="11 13" id="KW-0472">Membrane</keyword>
<dbReference type="PANTHER" id="PTHR43298">
    <property type="entry name" value="MULTIDRUG RESISTANCE PROTEIN NORM-RELATED"/>
    <property type="match status" value="1"/>
</dbReference>
<dbReference type="GO" id="GO:0042910">
    <property type="term" value="F:xenobiotic transmembrane transporter activity"/>
    <property type="evidence" value="ECO:0007669"/>
    <property type="project" value="InterPro"/>
</dbReference>
<dbReference type="PIRSF" id="PIRSF006603">
    <property type="entry name" value="DinF"/>
    <property type="match status" value="1"/>
</dbReference>
<dbReference type="PANTHER" id="PTHR43298:SF2">
    <property type="entry name" value="FMN_FAD EXPORTER YEEO-RELATED"/>
    <property type="match status" value="1"/>
</dbReference>
<dbReference type="NCBIfam" id="TIGR00797">
    <property type="entry name" value="matE"/>
    <property type="match status" value="1"/>
</dbReference>
<feature type="transmembrane region" description="Helical" evidence="13">
    <location>
        <begin position="168"/>
        <end position="188"/>
    </location>
</feature>
<keyword evidence="16" id="KW-1185">Reference proteome</keyword>
<evidence type="ECO:0000256" key="8">
    <source>
        <dbReference type="ARBA" id="ARBA00022692"/>
    </source>
</evidence>
<dbReference type="Pfam" id="PF01554">
    <property type="entry name" value="MatE"/>
    <property type="match status" value="2"/>
</dbReference>
<dbReference type="InterPro" id="IPR002528">
    <property type="entry name" value="MATE_fam"/>
</dbReference>
<name>A0A6N8I3M6_9FIRM</name>
<evidence type="ECO:0000256" key="1">
    <source>
        <dbReference type="ARBA" id="ARBA00003408"/>
    </source>
</evidence>
<keyword evidence="9 13" id="KW-1133">Transmembrane helix</keyword>
<evidence type="ECO:0000256" key="2">
    <source>
        <dbReference type="ARBA" id="ARBA00004651"/>
    </source>
</evidence>
<keyword evidence="10" id="KW-0406">Ion transport</keyword>
<evidence type="ECO:0000256" key="5">
    <source>
        <dbReference type="ARBA" id="ARBA00022448"/>
    </source>
</evidence>
<evidence type="ECO:0000256" key="6">
    <source>
        <dbReference type="ARBA" id="ARBA00022449"/>
    </source>
</evidence>
<evidence type="ECO:0000256" key="3">
    <source>
        <dbReference type="ARBA" id="ARBA00010199"/>
    </source>
</evidence>
<evidence type="ECO:0000313" key="17">
    <source>
        <dbReference type="Proteomes" id="UP000515909"/>
    </source>
</evidence>
<evidence type="ECO:0000256" key="10">
    <source>
        <dbReference type="ARBA" id="ARBA00023065"/>
    </source>
</evidence>
<dbReference type="EMBL" id="CP060286">
    <property type="protein sequence ID" value="QNK39130.1"/>
    <property type="molecule type" value="Genomic_DNA"/>
</dbReference>
<evidence type="ECO:0000313" key="15">
    <source>
        <dbReference type="EMBL" id="QNK39130.1"/>
    </source>
</evidence>
<evidence type="ECO:0000256" key="12">
    <source>
        <dbReference type="ARBA" id="ARBA00031636"/>
    </source>
</evidence>
<dbReference type="GO" id="GO:0015297">
    <property type="term" value="F:antiporter activity"/>
    <property type="evidence" value="ECO:0007669"/>
    <property type="project" value="UniProtKB-KW"/>
</dbReference>
<feature type="transmembrane region" description="Helical" evidence="13">
    <location>
        <begin position="200"/>
        <end position="227"/>
    </location>
</feature>
<sequence>MRFLGAGGQNGRLMVSSIWTLAWPTVLEQALQTAETYVDTAMVGRLGAGASAAVGLTTTSTWLINSPMFALSIGVLSCIAKADGAGNPKKVRTAAAQSVWLTLLSGAVLGVAGMALSPVLPIWLGVQPEIYRDAYLYFFITSMPMLMRAAMILFGGVLRAVGNTRSPLIVNVIANLINIVLNALLIYHPTKLAGGLVFPGLGLGVAGSAAATAIAQACGGILMFAAFCRDERLTPRGFGLRINRGVMKECVRVALPIAGGRVSACFGQVLFTGLVSRLGTLALATHTIALAAEEAFYVPGYGMQTAASTLAGNAAGEGSKRALRRSSLTITALAVGMMGGMSLFLFLFPSHVMRIFTRNADVVNQGAVLLRMIALSEPMFAVAIIMEGVFNGLGDTRAPLFFSIFCMWGVRIGGTVFCVRLLGLGLVAVWGCMIGDNVTRCVLLSVRFARGSWEKCFNRPCNAPDESGLDAA</sequence>
<proteinExistence type="inferred from homology"/>
<feature type="transmembrane region" description="Helical" evidence="13">
    <location>
        <begin position="99"/>
        <end position="124"/>
    </location>
</feature>
<dbReference type="EMBL" id="VWXL01000100">
    <property type="protein sequence ID" value="MVB12559.1"/>
    <property type="molecule type" value="Genomic_DNA"/>
</dbReference>
<dbReference type="Proteomes" id="UP000469440">
    <property type="component" value="Unassembled WGS sequence"/>
</dbReference>
<comment type="function">
    <text evidence="1">Multidrug efflux pump.</text>
</comment>
<comment type="similarity">
    <text evidence="3">Belongs to the multi antimicrobial extrusion (MATE) (TC 2.A.66.1) family.</text>
</comment>
<evidence type="ECO:0000256" key="11">
    <source>
        <dbReference type="ARBA" id="ARBA00023136"/>
    </source>
</evidence>
<dbReference type="OrthoDB" id="62420at2"/>
<feature type="transmembrane region" description="Helical" evidence="13">
    <location>
        <begin position="368"/>
        <end position="386"/>
    </location>
</feature>
<comment type="subcellular location">
    <subcellularLocation>
        <location evidence="2">Cell membrane</location>
        <topology evidence="2">Multi-pass membrane protein</topology>
    </subcellularLocation>
</comment>
<dbReference type="RefSeq" id="WP_156991242.1">
    <property type="nucleotide sequence ID" value="NZ_CP060286.1"/>
</dbReference>
<evidence type="ECO:0000256" key="13">
    <source>
        <dbReference type="SAM" id="Phobius"/>
    </source>
</evidence>